<evidence type="ECO:0000256" key="9">
    <source>
        <dbReference type="ARBA" id="ARBA00023204"/>
    </source>
</evidence>
<organism evidence="18 19">
    <name type="scientific">Shewanella marisflavi</name>
    <dbReference type="NCBI Taxonomy" id="260364"/>
    <lineage>
        <taxon>Bacteria</taxon>
        <taxon>Pseudomonadati</taxon>
        <taxon>Pseudomonadota</taxon>
        <taxon>Gammaproteobacteria</taxon>
        <taxon>Alteromonadales</taxon>
        <taxon>Shewanellaceae</taxon>
        <taxon>Shewanella</taxon>
    </lineage>
</organism>
<keyword evidence="4" id="KW-0235">DNA replication</keyword>
<evidence type="ECO:0000256" key="7">
    <source>
        <dbReference type="ARBA" id="ARBA00022801"/>
    </source>
</evidence>
<protein>
    <recommendedName>
        <fullName evidence="13">8-oxo-dGTP diphosphatase</fullName>
        <ecNumber evidence="12">3.6.1.55</ecNumber>
    </recommendedName>
    <alternativeName>
        <fullName evidence="16">7,8-dihydro-8-oxoguanine-triphosphatase</fullName>
    </alternativeName>
    <alternativeName>
        <fullName evidence="15">Mutator protein MutT</fullName>
    </alternativeName>
    <alternativeName>
        <fullName evidence="14">dGTP pyrophosphohydrolase</fullName>
    </alternativeName>
</protein>
<accession>A0ABX5WQ62</accession>
<dbReference type="PRINTS" id="PR00502">
    <property type="entry name" value="NUDIXFAMILY"/>
</dbReference>
<dbReference type="PANTHER" id="PTHR47707:SF1">
    <property type="entry name" value="NUDIX HYDROLASE FAMILY PROTEIN"/>
    <property type="match status" value="1"/>
</dbReference>
<reference evidence="18 19" key="1">
    <citation type="submission" date="2019-06" db="EMBL/GenBank/DDBJ databases">
        <title>Complete genome of Shewanella marisflavi ECSMB14101, a mussel settlement-inducing bacterium isolated from East China Sea.</title>
        <authorList>
            <person name="Yang J."/>
            <person name="Liang X."/>
            <person name="Chang R."/>
            <person name="Peng L."/>
        </authorList>
    </citation>
    <scope>NUCLEOTIDE SEQUENCE [LARGE SCALE GENOMIC DNA]</scope>
    <source>
        <strain evidence="18 19">ECSMB14101</strain>
    </source>
</reference>
<comment type="cofactor">
    <cofactor evidence="1">
        <name>Mg(2+)</name>
        <dbReference type="ChEBI" id="CHEBI:18420"/>
    </cofactor>
</comment>
<proteinExistence type="inferred from homology"/>
<dbReference type="Proteomes" id="UP000318758">
    <property type="component" value="Chromosome"/>
</dbReference>
<dbReference type="InterPro" id="IPR047127">
    <property type="entry name" value="MutT-like"/>
</dbReference>
<evidence type="ECO:0000256" key="5">
    <source>
        <dbReference type="ARBA" id="ARBA00022723"/>
    </source>
</evidence>
<sequence length="129" mass="14462">MKRVHVAVGIIFDTDNKILLAKRPQHLHQGGKWEFPGGKVEQGETTSEALIRELREEVALEVASTSPLMAISYDYPDKQVYLDIHTVKSFSGQAKGIEGQLIQWATIEDLKDYDFPAANQPIVEKLLSL</sequence>
<evidence type="ECO:0000256" key="12">
    <source>
        <dbReference type="ARBA" id="ARBA00038905"/>
    </source>
</evidence>
<dbReference type="RefSeq" id="WP_033540808.1">
    <property type="nucleotide sequence ID" value="NZ_CP041153.1"/>
</dbReference>
<dbReference type="InterPro" id="IPR000086">
    <property type="entry name" value="NUDIX_hydrolase_dom"/>
</dbReference>
<dbReference type="SUPFAM" id="SSF55811">
    <property type="entry name" value="Nudix"/>
    <property type="match status" value="1"/>
</dbReference>
<evidence type="ECO:0000259" key="17">
    <source>
        <dbReference type="PROSITE" id="PS51462"/>
    </source>
</evidence>
<evidence type="ECO:0000256" key="16">
    <source>
        <dbReference type="ARBA" id="ARBA00042798"/>
    </source>
</evidence>
<dbReference type="EMBL" id="CP041153">
    <property type="protein sequence ID" value="QDF76706.1"/>
    <property type="molecule type" value="Genomic_DNA"/>
</dbReference>
<keyword evidence="19" id="KW-1185">Reference proteome</keyword>
<feature type="domain" description="Nudix hydrolase" evidence="17">
    <location>
        <begin position="2"/>
        <end position="128"/>
    </location>
</feature>
<dbReference type="InterPro" id="IPR003561">
    <property type="entry name" value="Mutator_MutT"/>
</dbReference>
<evidence type="ECO:0000256" key="4">
    <source>
        <dbReference type="ARBA" id="ARBA00022705"/>
    </source>
</evidence>
<dbReference type="EC" id="3.6.1.55" evidence="12"/>
<dbReference type="NCBIfam" id="TIGR00586">
    <property type="entry name" value="mutt"/>
    <property type="match status" value="1"/>
</dbReference>
<keyword evidence="9" id="KW-0234">DNA repair</keyword>
<evidence type="ECO:0000256" key="10">
    <source>
        <dbReference type="ARBA" id="ARBA00035861"/>
    </source>
</evidence>
<keyword evidence="7" id="KW-0378">Hydrolase</keyword>
<dbReference type="Pfam" id="PF14815">
    <property type="entry name" value="NUDIX_4"/>
    <property type="match status" value="1"/>
</dbReference>
<comment type="similarity">
    <text evidence="2">Belongs to the Nudix hydrolase family.</text>
</comment>
<gene>
    <name evidence="18" type="primary">mutT</name>
    <name evidence="18" type="ORF">FGA12_16900</name>
</gene>
<evidence type="ECO:0000256" key="15">
    <source>
        <dbReference type="ARBA" id="ARBA00041979"/>
    </source>
</evidence>
<evidence type="ECO:0000256" key="11">
    <source>
        <dbReference type="ARBA" id="ARBA00036904"/>
    </source>
</evidence>
<keyword evidence="5" id="KW-0479">Metal-binding</keyword>
<dbReference type="InterPro" id="IPR015797">
    <property type="entry name" value="NUDIX_hydrolase-like_dom_sf"/>
</dbReference>
<dbReference type="InterPro" id="IPR029119">
    <property type="entry name" value="MutY_C"/>
</dbReference>
<keyword evidence="6" id="KW-0227">DNA damage</keyword>
<evidence type="ECO:0000256" key="3">
    <source>
        <dbReference type="ARBA" id="ARBA00022457"/>
    </source>
</evidence>
<dbReference type="Gene3D" id="3.90.79.10">
    <property type="entry name" value="Nucleoside Triphosphate Pyrophosphohydrolase"/>
    <property type="match status" value="1"/>
</dbReference>
<comment type="catalytic activity">
    <reaction evidence="11">
        <text>8-oxo-GTP + H2O = 8-oxo-GMP + diphosphate + H(+)</text>
        <dbReference type="Rhea" id="RHEA:67616"/>
        <dbReference type="ChEBI" id="CHEBI:15377"/>
        <dbReference type="ChEBI" id="CHEBI:15378"/>
        <dbReference type="ChEBI" id="CHEBI:33019"/>
        <dbReference type="ChEBI" id="CHEBI:143553"/>
        <dbReference type="ChEBI" id="CHEBI:145694"/>
    </reaction>
</comment>
<evidence type="ECO:0000256" key="14">
    <source>
        <dbReference type="ARBA" id="ARBA00041592"/>
    </source>
</evidence>
<dbReference type="InterPro" id="IPR020476">
    <property type="entry name" value="Nudix_hydrolase"/>
</dbReference>
<dbReference type="CDD" id="cd03425">
    <property type="entry name" value="NUDIX_MutT_NudA_like"/>
    <property type="match status" value="1"/>
</dbReference>
<comment type="catalytic activity">
    <reaction evidence="10">
        <text>8-oxo-dGTP + H2O = 8-oxo-dGMP + diphosphate + H(+)</text>
        <dbReference type="Rhea" id="RHEA:31575"/>
        <dbReference type="ChEBI" id="CHEBI:15377"/>
        <dbReference type="ChEBI" id="CHEBI:15378"/>
        <dbReference type="ChEBI" id="CHEBI:33019"/>
        <dbReference type="ChEBI" id="CHEBI:63224"/>
        <dbReference type="ChEBI" id="CHEBI:77896"/>
        <dbReference type="EC" id="3.6.1.55"/>
    </reaction>
</comment>
<evidence type="ECO:0000256" key="2">
    <source>
        <dbReference type="ARBA" id="ARBA00005582"/>
    </source>
</evidence>
<keyword evidence="8" id="KW-0460">Magnesium</keyword>
<evidence type="ECO:0000313" key="18">
    <source>
        <dbReference type="EMBL" id="QDF76706.1"/>
    </source>
</evidence>
<evidence type="ECO:0000313" key="19">
    <source>
        <dbReference type="Proteomes" id="UP000318758"/>
    </source>
</evidence>
<evidence type="ECO:0000256" key="8">
    <source>
        <dbReference type="ARBA" id="ARBA00022842"/>
    </source>
</evidence>
<keyword evidence="3" id="KW-0515">Mutator protein</keyword>
<evidence type="ECO:0000256" key="13">
    <source>
        <dbReference type="ARBA" id="ARBA00040794"/>
    </source>
</evidence>
<name>A0ABX5WQ62_9GAMM</name>
<dbReference type="PANTHER" id="PTHR47707">
    <property type="entry name" value="8-OXO-DGTP DIPHOSPHATASE"/>
    <property type="match status" value="1"/>
</dbReference>
<evidence type="ECO:0000256" key="6">
    <source>
        <dbReference type="ARBA" id="ARBA00022763"/>
    </source>
</evidence>
<dbReference type="PROSITE" id="PS51462">
    <property type="entry name" value="NUDIX"/>
    <property type="match status" value="1"/>
</dbReference>
<evidence type="ECO:0000256" key="1">
    <source>
        <dbReference type="ARBA" id="ARBA00001946"/>
    </source>
</evidence>